<dbReference type="AlphaFoldDB" id="A0ABD1IDX7"/>
<keyword evidence="3" id="KW-1185">Reference proteome</keyword>
<name>A0ABD1IDX7_SALDI</name>
<evidence type="ECO:0000313" key="2">
    <source>
        <dbReference type="EMBL" id="KAL1566875.1"/>
    </source>
</evidence>
<dbReference type="Proteomes" id="UP001567538">
    <property type="component" value="Unassembled WGS sequence"/>
</dbReference>
<protein>
    <submittedName>
        <fullName evidence="2">Uncharacterized protein</fullName>
    </submittedName>
</protein>
<reference evidence="2 3" key="1">
    <citation type="submission" date="2024-06" db="EMBL/GenBank/DDBJ databases">
        <title>A chromosome level genome sequence of Diviner's sage (Salvia divinorum).</title>
        <authorList>
            <person name="Ford S.A."/>
            <person name="Ro D.-K."/>
            <person name="Ness R.W."/>
            <person name="Phillips M.A."/>
        </authorList>
    </citation>
    <scope>NUCLEOTIDE SEQUENCE [LARGE SCALE GENOMIC DNA]</scope>
    <source>
        <strain evidence="2">SAF-2024a</strain>
        <tissue evidence="2">Leaf</tissue>
    </source>
</reference>
<sequence>MGIYENNLRTQGSGQSHEDVKELSFKQFSQDGIYPVFKFWDCWEILKDCPKFQPSLPNAPKRTRLGASGTYSCSTGGDTPDAGTSPDPVLHPRCPAGIKASKRKGSASLSLSSISLNLNKIYLLLSLPVFDESRINNNIPQFLSRGLGVFVSYDIVAIFLSS</sequence>
<feature type="region of interest" description="Disordered" evidence="1">
    <location>
        <begin position="60"/>
        <end position="89"/>
    </location>
</feature>
<proteinExistence type="predicted"/>
<comment type="caution">
    <text evidence="2">The sequence shown here is derived from an EMBL/GenBank/DDBJ whole genome shotgun (WGS) entry which is preliminary data.</text>
</comment>
<dbReference type="PANTHER" id="PTHR45023">
    <property type="match status" value="1"/>
</dbReference>
<organism evidence="2 3">
    <name type="scientific">Salvia divinorum</name>
    <name type="common">Maria pastora</name>
    <name type="synonym">Diviner's sage</name>
    <dbReference type="NCBI Taxonomy" id="28513"/>
    <lineage>
        <taxon>Eukaryota</taxon>
        <taxon>Viridiplantae</taxon>
        <taxon>Streptophyta</taxon>
        <taxon>Embryophyta</taxon>
        <taxon>Tracheophyta</taxon>
        <taxon>Spermatophyta</taxon>
        <taxon>Magnoliopsida</taxon>
        <taxon>eudicotyledons</taxon>
        <taxon>Gunneridae</taxon>
        <taxon>Pentapetalae</taxon>
        <taxon>asterids</taxon>
        <taxon>lamiids</taxon>
        <taxon>Lamiales</taxon>
        <taxon>Lamiaceae</taxon>
        <taxon>Nepetoideae</taxon>
        <taxon>Mentheae</taxon>
        <taxon>Salviinae</taxon>
        <taxon>Salvia</taxon>
        <taxon>Salvia subgen. Calosphace</taxon>
    </lineage>
</organism>
<evidence type="ECO:0000313" key="3">
    <source>
        <dbReference type="Proteomes" id="UP001567538"/>
    </source>
</evidence>
<evidence type="ECO:0000256" key="1">
    <source>
        <dbReference type="SAM" id="MobiDB-lite"/>
    </source>
</evidence>
<dbReference type="PANTHER" id="PTHR45023:SF4">
    <property type="entry name" value="GLYCINE-RICH PROTEIN-RELATED"/>
    <property type="match status" value="1"/>
</dbReference>
<dbReference type="EMBL" id="JBEAFC010000002">
    <property type="protein sequence ID" value="KAL1566875.1"/>
    <property type="molecule type" value="Genomic_DNA"/>
</dbReference>
<accession>A0ABD1IDX7</accession>
<gene>
    <name evidence="2" type="ORF">AAHA92_02423</name>
</gene>